<keyword evidence="3" id="KW-1185">Reference proteome</keyword>
<evidence type="ECO:0000313" key="3">
    <source>
        <dbReference type="Proteomes" id="UP000316614"/>
    </source>
</evidence>
<dbReference type="EMBL" id="CP041253">
    <property type="protein sequence ID" value="QDH80950.1"/>
    <property type="molecule type" value="Genomic_DNA"/>
</dbReference>
<dbReference type="PROSITE" id="PS51257">
    <property type="entry name" value="PROKAR_LIPOPROTEIN"/>
    <property type="match status" value="1"/>
</dbReference>
<dbReference type="GO" id="GO:0016787">
    <property type="term" value="F:hydrolase activity"/>
    <property type="evidence" value="ECO:0007669"/>
    <property type="project" value="InterPro"/>
</dbReference>
<evidence type="ECO:0000313" key="2">
    <source>
        <dbReference type="EMBL" id="QDH80950.1"/>
    </source>
</evidence>
<accession>A0A514CMD1</accession>
<dbReference type="OrthoDB" id="9806233at2"/>
<feature type="domain" description="3-keto-alpha-glucoside-1,2-lyase/3-keto-2-hydroxy-glucal hydratase" evidence="1">
    <location>
        <begin position="56"/>
        <end position="257"/>
    </location>
</feature>
<gene>
    <name evidence="2" type="ORF">FKX85_18635</name>
</gene>
<reference evidence="2 3" key="1">
    <citation type="submission" date="2019-06" db="EMBL/GenBank/DDBJ databases">
        <title>Echinicola alkalisoli sp. nov. isolated from saline soil.</title>
        <authorList>
            <person name="Sun J.-Q."/>
            <person name="Xu L."/>
        </authorList>
    </citation>
    <scope>NUCLEOTIDE SEQUENCE [LARGE SCALE GENOMIC DNA]</scope>
    <source>
        <strain evidence="2 3">LN3S3</strain>
    </source>
</reference>
<dbReference type="Pfam" id="PF06439">
    <property type="entry name" value="3keto-disac_hyd"/>
    <property type="match status" value="1"/>
</dbReference>
<dbReference type="KEGG" id="echi:FKX85_18635"/>
<dbReference type="InterPro" id="IPR010496">
    <property type="entry name" value="AL/BT2_dom"/>
</dbReference>
<sequence>MKKTTLSFIAVAAIMAACNSGKKDTAVETEVSEVKASDIGAEVKDNTLTQDEKSEGWQLLFDGESAEGWRGYDAEELPSGWIIEDGNFIALGKGGDIGGDVVYGTEEYGEFELKIDWKIAEGGNSGIFYHIVDEATHEAAYNTAPEYQVIDQIGFPQKLEMWQSIGADYGMYTPDFEGAVKPAGEWNTTRIVFTEDKAEYFLNGKTTVSFDPWSEDWEKRKAEGKWKDYPDYGVAKSGFIGLQDHGAKTWYKNIKIRKL</sequence>
<dbReference type="RefSeq" id="WP_141616166.1">
    <property type="nucleotide sequence ID" value="NZ_CP041253.1"/>
</dbReference>
<dbReference type="AlphaFoldDB" id="A0A514CMD1"/>
<proteinExistence type="predicted"/>
<organism evidence="2 3">
    <name type="scientific">Echinicola soli</name>
    <dbReference type="NCBI Taxonomy" id="2591634"/>
    <lineage>
        <taxon>Bacteria</taxon>
        <taxon>Pseudomonadati</taxon>
        <taxon>Bacteroidota</taxon>
        <taxon>Cytophagia</taxon>
        <taxon>Cytophagales</taxon>
        <taxon>Cyclobacteriaceae</taxon>
        <taxon>Echinicola</taxon>
    </lineage>
</organism>
<dbReference type="Gene3D" id="2.60.120.560">
    <property type="entry name" value="Exo-inulinase, domain 1"/>
    <property type="match status" value="1"/>
</dbReference>
<protein>
    <submittedName>
        <fullName evidence="2">DUF1080 domain-containing protein</fullName>
    </submittedName>
</protein>
<dbReference type="Proteomes" id="UP000316614">
    <property type="component" value="Chromosome"/>
</dbReference>
<evidence type="ECO:0000259" key="1">
    <source>
        <dbReference type="Pfam" id="PF06439"/>
    </source>
</evidence>
<name>A0A514CMD1_9BACT</name>